<dbReference type="Proteomes" id="UP000186817">
    <property type="component" value="Unassembled WGS sequence"/>
</dbReference>
<dbReference type="Gene3D" id="3.30.1140.40">
    <property type="entry name" value="Tctex-1"/>
    <property type="match status" value="1"/>
</dbReference>
<dbReference type="PANTHER" id="PTHR21255:SF4">
    <property type="entry name" value="DYNEIN LIGHT CHAIN TCTEX-TYPE"/>
    <property type="match status" value="1"/>
</dbReference>
<dbReference type="GO" id="GO:0003950">
    <property type="term" value="F:NAD+ poly-ADP-ribosyltransferase activity"/>
    <property type="evidence" value="ECO:0007669"/>
    <property type="project" value="UniProtKB-UniRule"/>
</dbReference>
<sequence length="534" mass="59082">MLIASLLQALMRRAFEDPNLKFDLQMMHNFLKSVLEHHAKAWDVQVAAAGRHAMYCRSHATSVQKSLKRALPVSACNSFGLGYVTGNLEAGACHGGMLRTLAESSSEFRRLSEHVVKTGAIPSRDRFGSGERAVQKALRVVRIERVLISDAETKYRDQRMKMFEHRGAFQSELQDCCALRPDLSYDLDIGLHELLLYHGCRRGSIDGILSEGFDPSRSGERSGQFFGCGTYFADISAKADTYVDSAADGMKCVVVAQVCLGKALKAFRAMPRFHPSCSEGDDERPAFDSVVGEDTEHEGILDHREYVIYNGAQAMPRYLVWYQHCEDCRCFRCRSASCAFRPSAALPPLPPLKMLQSPGVSLRADAETAAPSTQRACSARGASHRAEMAPQRRFSPRATSWERPQKPRKGRDALPGGPAPARRAMDDEGENEFVVEQVNDVVKNAITKTLGGSQYSKERVTPWTNQIIDECLKELAKLNKPFKYVVTCIIMQKSGAPLHTGIALHWDTKTDGTSCVQVGTDTMDCITTVCACMI</sequence>
<dbReference type="Pfam" id="PF03645">
    <property type="entry name" value="Tctex-1"/>
    <property type="match status" value="1"/>
</dbReference>
<comment type="caution">
    <text evidence="4">The sequence shown here is derived from an EMBL/GenBank/DDBJ whole genome shotgun (WGS) entry which is preliminary data.</text>
</comment>
<dbReference type="PROSITE" id="PS51059">
    <property type="entry name" value="PARP_CATALYTIC"/>
    <property type="match status" value="1"/>
</dbReference>
<feature type="compositionally biased region" description="Low complexity" evidence="2">
    <location>
        <begin position="413"/>
        <end position="422"/>
    </location>
</feature>
<feature type="domain" description="PARP catalytic" evidence="3">
    <location>
        <begin position="84"/>
        <end position="331"/>
    </location>
</feature>
<dbReference type="InterPro" id="IPR038586">
    <property type="entry name" value="Tctex-1-like_sf"/>
</dbReference>
<keyword evidence="1" id="KW-0808">Transferase</keyword>
<dbReference type="AlphaFoldDB" id="A0A1Q9C729"/>
<keyword evidence="1" id="KW-0520">NAD</keyword>
<organism evidence="4 5">
    <name type="scientific">Symbiodinium microadriaticum</name>
    <name type="common">Dinoflagellate</name>
    <name type="synonym">Zooxanthella microadriatica</name>
    <dbReference type="NCBI Taxonomy" id="2951"/>
    <lineage>
        <taxon>Eukaryota</taxon>
        <taxon>Sar</taxon>
        <taxon>Alveolata</taxon>
        <taxon>Dinophyceae</taxon>
        <taxon>Suessiales</taxon>
        <taxon>Symbiodiniaceae</taxon>
        <taxon>Symbiodinium</taxon>
    </lineage>
</organism>
<protein>
    <recommendedName>
        <fullName evidence="1">Poly [ADP-ribose] polymerase</fullName>
        <shortName evidence="1">PARP</shortName>
        <ecNumber evidence="1">2.4.2.-</ecNumber>
    </recommendedName>
</protein>
<keyword evidence="5" id="KW-1185">Reference proteome</keyword>
<keyword evidence="1" id="KW-0328">Glycosyltransferase</keyword>
<evidence type="ECO:0000259" key="3">
    <source>
        <dbReference type="PROSITE" id="PS51059"/>
    </source>
</evidence>
<proteinExistence type="predicted"/>
<evidence type="ECO:0000256" key="1">
    <source>
        <dbReference type="RuleBase" id="RU362114"/>
    </source>
</evidence>
<dbReference type="InterPro" id="IPR005334">
    <property type="entry name" value="Tctex-1-like"/>
</dbReference>
<accession>A0A1Q9C729</accession>
<dbReference type="GO" id="GO:0007018">
    <property type="term" value="P:microtubule-based movement"/>
    <property type="evidence" value="ECO:0007669"/>
    <property type="project" value="TreeGrafter"/>
</dbReference>
<name>A0A1Q9C729_SYMMI</name>
<dbReference type="GO" id="GO:0045505">
    <property type="term" value="F:dynein intermediate chain binding"/>
    <property type="evidence" value="ECO:0007669"/>
    <property type="project" value="TreeGrafter"/>
</dbReference>
<dbReference type="Gene3D" id="3.90.228.10">
    <property type="match status" value="1"/>
</dbReference>
<dbReference type="GO" id="GO:0005868">
    <property type="term" value="C:cytoplasmic dynein complex"/>
    <property type="evidence" value="ECO:0007669"/>
    <property type="project" value="TreeGrafter"/>
</dbReference>
<dbReference type="PANTHER" id="PTHR21255">
    <property type="entry name" value="T-COMPLEX-ASSOCIATED-TESTIS-EXPRESSED 1/ DYNEIN LIGHT CHAIN"/>
    <property type="match status" value="1"/>
</dbReference>
<reference evidence="4 5" key="1">
    <citation type="submission" date="2016-02" db="EMBL/GenBank/DDBJ databases">
        <title>Genome analysis of coral dinoflagellate symbionts highlights evolutionary adaptations to a symbiotic lifestyle.</title>
        <authorList>
            <person name="Aranda M."/>
            <person name="Li Y."/>
            <person name="Liew Y.J."/>
            <person name="Baumgarten S."/>
            <person name="Simakov O."/>
            <person name="Wilson M."/>
            <person name="Piel J."/>
            <person name="Ashoor H."/>
            <person name="Bougouffa S."/>
            <person name="Bajic V.B."/>
            <person name="Ryu T."/>
            <person name="Ravasi T."/>
            <person name="Bayer T."/>
            <person name="Micklem G."/>
            <person name="Kim H."/>
            <person name="Bhak J."/>
            <person name="Lajeunesse T.C."/>
            <person name="Voolstra C.R."/>
        </authorList>
    </citation>
    <scope>NUCLEOTIDE SEQUENCE [LARGE SCALE GENOMIC DNA]</scope>
    <source>
        <strain evidence="4 5">CCMP2467</strain>
    </source>
</reference>
<dbReference type="Pfam" id="PF00644">
    <property type="entry name" value="PARP"/>
    <property type="match status" value="1"/>
</dbReference>
<dbReference type="SUPFAM" id="SSF56399">
    <property type="entry name" value="ADP-ribosylation"/>
    <property type="match status" value="1"/>
</dbReference>
<dbReference type="GO" id="GO:0005737">
    <property type="term" value="C:cytoplasm"/>
    <property type="evidence" value="ECO:0007669"/>
    <property type="project" value="TreeGrafter"/>
</dbReference>
<dbReference type="EMBL" id="LSRX01001568">
    <property type="protein sequence ID" value="OLP78743.1"/>
    <property type="molecule type" value="Genomic_DNA"/>
</dbReference>
<dbReference type="EC" id="2.4.2.-" evidence="1"/>
<evidence type="ECO:0000313" key="5">
    <source>
        <dbReference type="Proteomes" id="UP000186817"/>
    </source>
</evidence>
<dbReference type="OrthoDB" id="10059120at2759"/>
<dbReference type="InterPro" id="IPR012317">
    <property type="entry name" value="Poly(ADP-ribose)pol_cat_dom"/>
</dbReference>
<gene>
    <name evidence="4" type="primary">Dynlt1</name>
    <name evidence="4" type="ORF">AK812_SmicGene41050</name>
</gene>
<feature type="region of interest" description="Disordered" evidence="2">
    <location>
        <begin position="363"/>
        <end position="427"/>
    </location>
</feature>
<evidence type="ECO:0000313" key="4">
    <source>
        <dbReference type="EMBL" id="OLP78743.1"/>
    </source>
</evidence>
<evidence type="ECO:0000256" key="2">
    <source>
        <dbReference type="SAM" id="MobiDB-lite"/>
    </source>
</evidence>
<dbReference type="CDD" id="cd21455">
    <property type="entry name" value="DLC-like_DYNLT1_DYNLT3"/>
    <property type="match status" value="1"/>
</dbReference>